<dbReference type="CDD" id="cd03794">
    <property type="entry name" value="GT4_WbuB-like"/>
    <property type="match status" value="1"/>
</dbReference>
<evidence type="ECO:0000313" key="3">
    <source>
        <dbReference type="EMBL" id="NMP33062.1"/>
    </source>
</evidence>
<dbReference type="PANTHER" id="PTHR45947">
    <property type="entry name" value="SULFOQUINOVOSYL TRANSFERASE SQD2"/>
    <property type="match status" value="1"/>
</dbReference>
<organism evidence="3 4">
    <name type="scientific">Thalassotalea algicola</name>
    <dbReference type="NCBI Taxonomy" id="2716224"/>
    <lineage>
        <taxon>Bacteria</taxon>
        <taxon>Pseudomonadati</taxon>
        <taxon>Pseudomonadota</taxon>
        <taxon>Gammaproteobacteria</taxon>
        <taxon>Alteromonadales</taxon>
        <taxon>Colwelliaceae</taxon>
        <taxon>Thalassotalea</taxon>
    </lineage>
</organism>
<dbReference type="InterPro" id="IPR050194">
    <property type="entry name" value="Glycosyltransferase_grp1"/>
</dbReference>
<dbReference type="RefSeq" id="WP_169076384.1">
    <property type="nucleotide sequence ID" value="NZ_JABBXH010000006.1"/>
</dbReference>
<dbReference type="Gene3D" id="3.40.50.2000">
    <property type="entry name" value="Glycogen Phosphorylase B"/>
    <property type="match status" value="2"/>
</dbReference>
<evidence type="ECO:0000259" key="2">
    <source>
        <dbReference type="Pfam" id="PF13439"/>
    </source>
</evidence>
<keyword evidence="3" id="KW-0808">Transferase</keyword>
<keyword evidence="4" id="KW-1185">Reference proteome</keyword>
<gene>
    <name evidence="3" type="ORF">HII17_16005</name>
</gene>
<dbReference type="AlphaFoldDB" id="A0A7Y0Q8M6"/>
<feature type="domain" description="Glycosyl transferase family 1" evidence="1">
    <location>
        <begin position="199"/>
        <end position="355"/>
    </location>
</feature>
<dbReference type="InterPro" id="IPR028098">
    <property type="entry name" value="Glyco_trans_4-like_N"/>
</dbReference>
<dbReference type="GO" id="GO:0016757">
    <property type="term" value="F:glycosyltransferase activity"/>
    <property type="evidence" value="ECO:0007669"/>
    <property type="project" value="InterPro"/>
</dbReference>
<dbReference type="SUPFAM" id="SSF53756">
    <property type="entry name" value="UDP-Glycosyltransferase/glycogen phosphorylase"/>
    <property type="match status" value="1"/>
</dbReference>
<accession>A0A7Y0Q8M6</accession>
<dbReference type="InterPro" id="IPR001296">
    <property type="entry name" value="Glyco_trans_1"/>
</dbReference>
<dbReference type="EMBL" id="JABBXH010000006">
    <property type="protein sequence ID" value="NMP33062.1"/>
    <property type="molecule type" value="Genomic_DNA"/>
</dbReference>
<name>A0A7Y0Q8M6_9GAMM</name>
<dbReference type="PANTHER" id="PTHR45947:SF3">
    <property type="entry name" value="SULFOQUINOVOSYL TRANSFERASE SQD2"/>
    <property type="match status" value="1"/>
</dbReference>
<reference evidence="3 4" key="1">
    <citation type="submission" date="2020-04" db="EMBL/GenBank/DDBJ databases">
        <title>Thalassotalea sp. M1531, isolated from the surface of marine red alga.</title>
        <authorList>
            <person name="Pang L."/>
            <person name="Lu D.-C."/>
        </authorList>
    </citation>
    <scope>NUCLEOTIDE SEQUENCE [LARGE SCALE GENOMIC DNA]</scope>
    <source>
        <strain evidence="3 4">M1531</strain>
    </source>
</reference>
<evidence type="ECO:0000259" key="1">
    <source>
        <dbReference type="Pfam" id="PF00534"/>
    </source>
</evidence>
<proteinExistence type="predicted"/>
<dbReference type="Pfam" id="PF13439">
    <property type="entry name" value="Glyco_transf_4"/>
    <property type="match status" value="1"/>
</dbReference>
<feature type="domain" description="Glycosyltransferase subfamily 4-like N-terminal" evidence="2">
    <location>
        <begin position="14"/>
        <end position="183"/>
    </location>
</feature>
<sequence length="379" mass="42815">MKILYHHRVASKDGQFVHIEEIIKSLKKHGHEILLVAPSMGENQDFGGDGGIVAKLKAKLPQWLYEVVEFSYSFYTFLKLAKTIVKDKPVFIYERYNLFNPAGIWAKKIFKLPLILEVNAPLFEERSKYDGISLKGFAKWTENYTWRNADMVLPVTNVLAEHIRSAGVKEDNIEVIANGINTDAFLGEPLPSPLLINTDNKVVIGFVGFCREWHGLDKIVRLLTMSENQNLFFLIVGDGPVIPSIKDLAKELGVEKRVHITGLVERDDMPAWLEPMDIALQPAVVPYASPLKMIEYLAKGKAIVAPSQPNIKELLIDEENALLFEAEENEQFISCIQRLAADDELRSRLSANAKATIEHLNLTWDENAERIVNLAIKKV</sequence>
<dbReference type="Pfam" id="PF00534">
    <property type="entry name" value="Glycos_transf_1"/>
    <property type="match status" value="1"/>
</dbReference>
<evidence type="ECO:0000313" key="4">
    <source>
        <dbReference type="Proteomes" id="UP000568664"/>
    </source>
</evidence>
<dbReference type="Proteomes" id="UP000568664">
    <property type="component" value="Unassembled WGS sequence"/>
</dbReference>
<protein>
    <submittedName>
        <fullName evidence="3">Glycosyltransferase family 4 protein</fullName>
    </submittedName>
</protein>
<comment type="caution">
    <text evidence="3">The sequence shown here is derived from an EMBL/GenBank/DDBJ whole genome shotgun (WGS) entry which is preliminary data.</text>
</comment>